<keyword evidence="1" id="KW-0175">Coiled coil</keyword>
<dbReference type="OrthoDB" id="1743672at2759"/>
<dbReference type="AlphaFoldDB" id="A0A9Q1K232"/>
<dbReference type="EMBL" id="JAKOGI010000438">
    <property type="protein sequence ID" value="KAJ8435036.1"/>
    <property type="molecule type" value="Genomic_DNA"/>
</dbReference>
<reference evidence="3" key="1">
    <citation type="submission" date="2022-04" db="EMBL/GenBank/DDBJ databases">
        <title>Carnegiea gigantea Genome sequencing and assembly v2.</title>
        <authorList>
            <person name="Copetti D."/>
            <person name="Sanderson M.J."/>
            <person name="Burquez A."/>
            <person name="Wojciechowski M.F."/>
        </authorList>
    </citation>
    <scope>NUCLEOTIDE SEQUENCE</scope>
    <source>
        <strain evidence="3">SGP5-SGP5p</strain>
        <tissue evidence="3">Aerial part</tissue>
    </source>
</reference>
<feature type="compositionally biased region" description="Basic and acidic residues" evidence="2">
    <location>
        <begin position="199"/>
        <end position="212"/>
    </location>
</feature>
<sequence length="212" mass="24497">MLFLCSTCYCLIVYFPLFFTGVLAHRDLLFLCSYCAVRAEELEFALMEMVKQDNRRQLSARVEQLEQEVAELRRAVAEKQEQENAMLQVLMRVEQEQKVTEDARRFAEQEAASQRDAAQVLQHHMPYPLAPTLKDREQRKRKKNIRKRVLSAWSHDELCYVSDEIRSEVPLPVVTGQPANTEESSDGKPTGEVQSPILLRKESNGDQTPEKQ</sequence>
<evidence type="ECO:0000256" key="2">
    <source>
        <dbReference type="SAM" id="MobiDB-lite"/>
    </source>
</evidence>
<proteinExistence type="predicted"/>
<protein>
    <submittedName>
        <fullName evidence="3">Uncharacterized protein</fullName>
    </submittedName>
</protein>
<name>A0A9Q1K232_9CARY</name>
<gene>
    <name evidence="3" type="ORF">Cgig2_027245</name>
</gene>
<evidence type="ECO:0000313" key="3">
    <source>
        <dbReference type="EMBL" id="KAJ8435036.1"/>
    </source>
</evidence>
<comment type="caution">
    <text evidence="3">The sequence shown here is derived from an EMBL/GenBank/DDBJ whole genome shotgun (WGS) entry which is preliminary data.</text>
</comment>
<evidence type="ECO:0000313" key="4">
    <source>
        <dbReference type="Proteomes" id="UP001153076"/>
    </source>
</evidence>
<feature type="coiled-coil region" evidence="1">
    <location>
        <begin position="48"/>
        <end position="110"/>
    </location>
</feature>
<dbReference type="Proteomes" id="UP001153076">
    <property type="component" value="Unassembled WGS sequence"/>
</dbReference>
<evidence type="ECO:0000256" key="1">
    <source>
        <dbReference type="SAM" id="Coils"/>
    </source>
</evidence>
<keyword evidence="4" id="KW-1185">Reference proteome</keyword>
<feature type="region of interest" description="Disordered" evidence="2">
    <location>
        <begin position="171"/>
        <end position="212"/>
    </location>
</feature>
<organism evidence="3 4">
    <name type="scientific">Carnegiea gigantea</name>
    <dbReference type="NCBI Taxonomy" id="171969"/>
    <lineage>
        <taxon>Eukaryota</taxon>
        <taxon>Viridiplantae</taxon>
        <taxon>Streptophyta</taxon>
        <taxon>Embryophyta</taxon>
        <taxon>Tracheophyta</taxon>
        <taxon>Spermatophyta</taxon>
        <taxon>Magnoliopsida</taxon>
        <taxon>eudicotyledons</taxon>
        <taxon>Gunneridae</taxon>
        <taxon>Pentapetalae</taxon>
        <taxon>Caryophyllales</taxon>
        <taxon>Cactineae</taxon>
        <taxon>Cactaceae</taxon>
        <taxon>Cactoideae</taxon>
        <taxon>Echinocereeae</taxon>
        <taxon>Carnegiea</taxon>
    </lineage>
</organism>
<accession>A0A9Q1K232</accession>